<dbReference type="AlphaFoldDB" id="A0A848KEP0"/>
<evidence type="ECO:0000313" key="5">
    <source>
        <dbReference type="EMBL" id="NMN97285.1"/>
    </source>
</evidence>
<keyword evidence="1" id="KW-0805">Transcription regulation</keyword>
<name>A0A848KEP0_9NOCA</name>
<evidence type="ECO:0000256" key="1">
    <source>
        <dbReference type="ARBA" id="ARBA00023015"/>
    </source>
</evidence>
<dbReference type="Pfam" id="PF12625">
    <property type="entry name" value="Arabinose_bd"/>
    <property type="match status" value="1"/>
</dbReference>
<proteinExistence type="predicted"/>
<dbReference type="InterPro" id="IPR032687">
    <property type="entry name" value="AraC-type_N"/>
</dbReference>
<dbReference type="Gene3D" id="1.10.10.60">
    <property type="entry name" value="Homeodomain-like"/>
    <property type="match status" value="1"/>
</dbReference>
<accession>A0A848KEP0</accession>
<dbReference type="GO" id="GO:0003700">
    <property type="term" value="F:DNA-binding transcription factor activity"/>
    <property type="evidence" value="ECO:0007669"/>
    <property type="project" value="InterPro"/>
</dbReference>
<reference evidence="5 6" key="1">
    <citation type="submission" date="2019-05" db="EMBL/GenBank/DDBJ databases">
        <authorList>
            <person name="Lee S.D."/>
        </authorList>
    </citation>
    <scope>NUCLEOTIDE SEQUENCE [LARGE SCALE GENOMIC DNA]</scope>
    <source>
        <strain evidence="5 6">YC2-7</strain>
    </source>
</reference>
<dbReference type="GO" id="GO:0000976">
    <property type="term" value="F:transcription cis-regulatory region binding"/>
    <property type="evidence" value="ECO:0007669"/>
    <property type="project" value="TreeGrafter"/>
</dbReference>
<dbReference type="RefSeq" id="WP_169590043.1">
    <property type="nucleotide sequence ID" value="NZ_VCQU01000007.1"/>
</dbReference>
<dbReference type="GO" id="GO:0005829">
    <property type="term" value="C:cytosol"/>
    <property type="evidence" value="ECO:0007669"/>
    <property type="project" value="TreeGrafter"/>
</dbReference>
<gene>
    <name evidence="5" type="ORF">FGL95_19795</name>
</gene>
<comment type="caution">
    <text evidence="5">The sequence shown here is derived from an EMBL/GenBank/DDBJ whole genome shotgun (WGS) entry which is preliminary data.</text>
</comment>
<evidence type="ECO:0000256" key="2">
    <source>
        <dbReference type="ARBA" id="ARBA00023125"/>
    </source>
</evidence>
<dbReference type="PROSITE" id="PS01124">
    <property type="entry name" value="HTH_ARAC_FAMILY_2"/>
    <property type="match status" value="1"/>
</dbReference>
<dbReference type="PANTHER" id="PTHR47894">
    <property type="entry name" value="HTH-TYPE TRANSCRIPTIONAL REGULATOR GADX"/>
    <property type="match status" value="1"/>
</dbReference>
<organism evidence="5 6">
    <name type="scientific">Antrihabitans stalactiti</name>
    <dbReference type="NCBI Taxonomy" id="2584121"/>
    <lineage>
        <taxon>Bacteria</taxon>
        <taxon>Bacillati</taxon>
        <taxon>Actinomycetota</taxon>
        <taxon>Actinomycetes</taxon>
        <taxon>Mycobacteriales</taxon>
        <taxon>Nocardiaceae</taxon>
        <taxon>Antrihabitans</taxon>
    </lineage>
</organism>
<dbReference type="PANTHER" id="PTHR47894:SF1">
    <property type="entry name" value="HTH-TYPE TRANSCRIPTIONAL REGULATOR VQSM"/>
    <property type="match status" value="1"/>
</dbReference>
<feature type="domain" description="HTH araC/xylS-type" evidence="4">
    <location>
        <begin position="228"/>
        <end position="326"/>
    </location>
</feature>
<evidence type="ECO:0000313" key="6">
    <source>
        <dbReference type="Proteomes" id="UP000535543"/>
    </source>
</evidence>
<dbReference type="Proteomes" id="UP000535543">
    <property type="component" value="Unassembled WGS sequence"/>
</dbReference>
<reference evidence="5 6" key="2">
    <citation type="submission" date="2020-06" db="EMBL/GenBank/DDBJ databases">
        <title>Antribacter stalactiti gen. nov., sp. nov., a new member of the family Nacardiaceae isolated from a cave.</title>
        <authorList>
            <person name="Kim I.S."/>
        </authorList>
    </citation>
    <scope>NUCLEOTIDE SEQUENCE [LARGE SCALE GENOMIC DNA]</scope>
    <source>
        <strain evidence="5 6">YC2-7</strain>
    </source>
</reference>
<sequence length="328" mass="35774">MSDKFAIDPSARALLADLGIAVVNVLRRAGLPQNLLSGGPAVVGPVEYFAFWQALDDEADDPDLAFRIGRAMSAEVFAPSLFAALCSPNLAVAAGRIAVYKKLIGPMRVHVTSTRDSLAVEYEWPGALQPPDLLIVTELAFWVALARLGTRSAISPTRVSAPVQQANSASATSFFGVGVDHRAVQSITFSAVDAVRPFLTANDEMWQFFEPELRKRLSELDDAATMTERVRAAFHEMLPAGTASMAELARELAVSTRTLQRQLQAESTTFRAVLNHTREALARHYLLAGNLSVPEIAFLLGYNDTNSFYRAFNAWTGTTPEQLRMFAV</sequence>
<dbReference type="InterPro" id="IPR009057">
    <property type="entry name" value="Homeodomain-like_sf"/>
</dbReference>
<evidence type="ECO:0000259" key="4">
    <source>
        <dbReference type="PROSITE" id="PS01124"/>
    </source>
</evidence>
<protein>
    <submittedName>
        <fullName evidence="5">AraC family transcriptional regulator</fullName>
    </submittedName>
</protein>
<evidence type="ECO:0000256" key="3">
    <source>
        <dbReference type="ARBA" id="ARBA00023163"/>
    </source>
</evidence>
<dbReference type="EMBL" id="VCQU01000007">
    <property type="protein sequence ID" value="NMN97285.1"/>
    <property type="molecule type" value="Genomic_DNA"/>
</dbReference>
<keyword evidence="2" id="KW-0238">DNA-binding</keyword>
<dbReference type="Pfam" id="PF12833">
    <property type="entry name" value="HTH_18"/>
    <property type="match status" value="1"/>
</dbReference>
<dbReference type="InterPro" id="IPR018060">
    <property type="entry name" value="HTH_AraC"/>
</dbReference>
<keyword evidence="6" id="KW-1185">Reference proteome</keyword>
<dbReference type="SMART" id="SM00342">
    <property type="entry name" value="HTH_ARAC"/>
    <property type="match status" value="1"/>
</dbReference>
<dbReference type="SUPFAM" id="SSF46689">
    <property type="entry name" value="Homeodomain-like"/>
    <property type="match status" value="1"/>
</dbReference>
<keyword evidence="3" id="KW-0804">Transcription</keyword>